<dbReference type="Gene3D" id="2.60.200.20">
    <property type="match status" value="1"/>
</dbReference>
<feature type="domain" description="FHA" evidence="2">
    <location>
        <begin position="228"/>
        <end position="291"/>
    </location>
</feature>
<organism evidence="3 4">
    <name type="scientific">Dactylellina haptotyla (strain CBS 200.50)</name>
    <name type="common">Nematode-trapping fungus</name>
    <name type="synonym">Monacrosporium haptotylum</name>
    <dbReference type="NCBI Taxonomy" id="1284197"/>
    <lineage>
        <taxon>Eukaryota</taxon>
        <taxon>Fungi</taxon>
        <taxon>Dikarya</taxon>
        <taxon>Ascomycota</taxon>
        <taxon>Pezizomycotina</taxon>
        <taxon>Orbiliomycetes</taxon>
        <taxon>Orbiliales</taxon>
        <taxon>Orbiliaceae</taxon>
        <taxon>Dactylellina</taxon>
    </lineage>
</organism>
<dbReference type="EMBL" id="AQGS01001006">
    <property type="protein sequence ID" value="EPS35873.1"/>
    <property type="molecule type" value="Genomic_DNA"/>
</dbReference>
<dbReference type="AlphaFoldDB" id="S8B9Y5"/>
<gene>
    <name evidence="3" type="ORF">H072_10647</name>
</gene>
<name>S8B9Y5_DACHA</name>
<dbReference type="InterPro" id="IPR050923">
    <property type="entry name" value="Cell_Proc_Reg/RNA_Proc"/>
</dbReference>
<dbReference type="SMART" id="SM00240">
    <property type="entry name" value="FHA"/>
    <property type="match status" value="1"/>
</dbReference>
<accession>S8B9Y5</accession>
<feature type="compositionally biased region" description="Basic and acidic residues" evidence="1">
    <location>
        <begin position="16"/>
        <end position="27"/>
    </location>
</feature>
<dbReference type="PROSITE" id="PS50006">
    <property type="entry name" value="FHA_DOMAIN"/>
    <property type="match status" value="1"/>
</dbReference>
<dbReference type="OMA" id="WQKSCWL"/>
<reference evidence="4" key="2">
    <citation type="submission" date="2013-04" db="EMBL/GenBank/DDBJ databases">
        <title>Genomic mechanisms accounting for the adaptation to parasitism in nematode-trapping fungi.</title>
        <authorList>
            <person name="Ahren D.G."/>
        </authorList>
    </citation>
    <scope>NUCLEOTIDE SEQUENCE [LARGE SCALE GENOMIC DNA]</scope>
    <source>
        <strain evidence="4">CBS 200.50</strain>
    </source>
</reference>
<dbReference type="InterPro" id="IPR008984">
    <property type="entry name" value="SMAD_FHA_dom_sf"/>
</dbReference>
<proteinExistence type="predicted"/>
<dbReference type="eggNOG" id="KOG1882">
    <property type="taxonomic scope" value="Eukaryota"/>
</dbReference>
<feature type="compositionally biased region" description="Basic and acidic residues" evidence="1">
    <location>
        <begin position="41"/>
        <end position="118"/>
    </location>
</feature>
<protein>
    <recommendedName>
        <fullName evidence="2">FHA domain-containing protein</fullName>
    </recommendedName>
</protein>
<evidence type="ECO:0000313" key="3">
    <source>
        <dbReference type="EMBL" id="EPS35873.1"/>
    </source>
</evidence>
<keyword evidence="4" id="KW-1185">Reference proteome</keyword>
<sequence length="320" mass="38476">MGRWDSPSPTRARSWSPRDRKVEDKPDKAKKRSRWEEDSDEDRKDSGASTKELARRKEDREDRERRKYDDRDRDRERRRHPDEDDEERKSRRDRDRDRDRSRDRDRYRDRDRERDRRRERPRHRDRRRSRSRSISHRDRKRDRSLEKEKDTDRGDVEGEDPEAPPKEQPNFNRTSHLVAETNTFNGVVLKYVEPPEARLPPSSQTYRLFIFKASDVIDTIPLSTRTAWLVGRDRLVADLPIDHPSASKQHAVIQFRFVVKVNEWGEKEGKVKPYIIDLGSANGTKVNGEEIPKERYYELMEKDVVVFGHSTREYVLMLEK</sequence>
<feature type="compositionally biased region" description="Basic residues" evidence="1">
    <location>
        <begin position="119"/>
        <end position="140"/>
    </location>
</feature>
<dbReference type="HOGENOM" id="CLU_022457_0_2_1"/>
<dbReference type="STRING" id="1284197.S8B9Y5"/>
<feature type="region of interest" description="Disordered" evidence="1">
    <location>
        <begin position="1"/>
        <end position="173"/>
    </location>
</feature>
<reference evidence="3 4" key="1">
    <citation type="journal article" date="2013" name="PLoS Genet.">
        <title>Genomic mechanisms accounting for the adaptation to parasitism in nematode-trapping fungi.</title>
        <authorList>
            <person name="Meerupati T."/>
            <person name="Andersson K.M."/>
            <person name="Friman E."/>
            <person name="Kumar D."/>
            <person name="Tunlid A."/>
            <person name="Ahren D."/>
        </authorList>
    </citation>
    <scope>NUCLEOTIDE SEQUENCE [LARGE SCALE GENOMIC DNA]</scope>
    <source>
        <strain evidence="3 4">CBS 200.50</strain>
    </source>
</reference>
<dbReference type="OrthoDB" id="444265at2759"/>
<dbReference type="InterPro" id="IPR000253">
    <property type="entry name" value="FHA_dom"/>
</dbReference>
<evidence type="ECO:0000313" key="4">
    <source>
        <dbReference type="Proteomes" id="UP000015100"/>
    </source>
</evidence>
<dbReference type="Pfam" id="PF00498">
    <property type="entry name" value="FHA"/>
    <property type="match status" value="1"/>
</dbReference>
<dbReference type="PANTHER" id="PTHR23308">
    <property type="entry name" value="NUCLEAR INHIBITOR OF PROTEIN PHOSPHATASE-1"/>
    <property type="match status" value="1"/>
</dbReference>
<comment type="caution">
    <text evidence="3">The sequence shown here is derived from an EMBL/GenBank/DDBJ whole genome shotgun (WGS) entry which is preliminary data.</text>
</comment>
<evidence type="ECO:0000259" key="2">
    <source>
        <dbReference type="PROSITE" id="PS50006"/>
    </source>
</evidence>
<evidence type="ECO:0000256" key="1">
    <source>
        <dbReference type="SAM" id="MobiDB-lite"/>
    </source>
</evidence>
<dbReference type="Proteomes" id="UP000015100">
    <property type="component" value="Unassembled WGS sequence"/>
</dbReference>
<dbReference type="SUPFAM" id="SSF49879">
    <property type="entry name" value="SMAD/FHA domain"/>
    <property type="match status" value="1"/>
</dbReference>
<feature type="compositionally biased region" description="Basic and acidic residues" evidence="1">
    <location>
        <begin position="141"/>
        <end position="156"/>
    </location>
</feature>